<dbReference type="GO" id="GO:0001042">
    <property type="term" value="F:RNA polymerase I core binding"/>
    <property type="evidence" value="ECO:0007669"/>
    <property type="project" value="TreeGrafter"/>
</dbReference>
<comment type="similarity">
    <text evidence="1">Belongs to the RRN3 family.</text>
</comment>
<organism evidence="2 3">
    <name type="scientific">Cyberlindnera fabianii</name>
    <name type="common">Yeast</name>
    <name type="synonym">Hansenula fabianii</name>
    <dbReference type="NCBI Taxonomy" id="36022"/>
    <lineage>
        <taxon>Eukaryota</taxon>
        <taxon>Fungi</taxon>
        <taxon>Dikarya</taxon>
        <taxon>Ascomycota</taxon>
        <taxon>Saccharomycotina</taxon>
        <taxon>Saccharomycetes</taxon>
        <taxon>Phaffomycetales</taxon>
        <taxon>Phaffomycetaceae</taxon>
        <taxon>Cyberlindnera</taxon>
    </lineage>
</organism>
<reference evidence="3" key="1">
    <citation type="journal article" date="2017" name="Genome Announc.">
        <title>Genome sequences of Cyberlindnera fabianii 65, Pichia kudriavzevii 129, and Saccharomyces cerevisiae 131 isolated from fermented masau fruits in Zimbabwe.</title>
        <authorList>
            <person name="van Rijswijck I.M.H."/>
            <person name="Derks M.F.L."/>
            <person name="Abee T."/>
            <person name="de Ridder D."/>
            <person name="Smid E.J."/>
        </authorList>
    </citation>
    <scope>NUCLEOTIDE SEQUENCE [LARGE SCALE GENOMIC DNA]</scope>
    <source>
        <strain evidence="3">65</strain>
    </source>
</reference>
<evidence type="ECO:0000313" key="2">
    <source>
        <dbReference type="EMBL" id="ONH68489.1"/>
    </source>
</evidence>
<accession>A0A1V2L9B5</accession>
<dbReference type="GO" id="GO:0001181">
    <property type="term" value="F:RNA polymerase I general transcription initiation factor activity"/>
    <property type="evidence" value="ECO:0007669"/>
    <property type="project" value="InterPro"/>
</dbReference>
<keyword evidence="2" id="KW-0396">Initiation factor</keyword>
<keyword evidence="2" id="KW-0648">Protein biosynthesis</keyword>
<gene>
    <name evidence="2" type="ORF">BON22_0991</name>
</gene>
<proteinExistence type="inferred from homology"/>
<dbReference type="EMBL" id="MPUK01000002">
    <property type="protein sequence ID" value="ONH68489.1"/>
    <property type="molecule type" value="Genomic_DNA"/>
</dbReference>
<dbReference type="InterPro" id="IPR007991">
    <property type="entry name" value="RNA_pol_I_trans_ini_fac_RRN3"/>
</dbReference>
<dbReference type="GO" id="GO:0005634">
    <property type="term" value="C:nucleus"/>
    <property type="evidence" value="ECO:0007669"/>
    <property type="project" value="TreeGrafter"/>
</dbReference>
<evidence type="ECO:0000256" key="1">
    <source>
        <dbReference type="ARBA" id="ARBA00010098"/>
    </source>
</evidence>
<protein>
    <submittedName>
        <fullName evidence="2">RNA polymerase I-specific transcription initiation factor RRN3</fullName>
    </submittedName>
</protein>
<dbReference type="Proteomes" id="UP000189513">
    <property type="component" value="Unassembled WGS sequence"/>
</dbReference>
<sequence>MVFDNLQNTRNDDDAVVLCNILTSLFKSHVLPTYYTKSTQFIMFLFTQLSPEFMDSFLVTLVDLSFAPEESIEKLSYLARAKMLQTSQIISILNFLMNWLNKFVEEREIEIVNGVNMDRFKLFYSTFQVLLYVFCFRHSLLKTDDDDWVLGLDKFFQRMVITKFNPLKFCNENVVLMFAKIAQEENVAYCFSIIQKNKNERLKGISGTKLSVSSGDSSNSKLNLAKQQFVDLEGYFPFDPLFLKESKREIRDYYIEWSTISRDYESDTDDFDDLANDAKEAVRRNSMNVDDDDDDSDS</sequence>
<dbReference type="PANTHER" id="PTHR12790">
    <property type="entry name" value="TRANSCRIPTION INITIATION FACTOR IA RRN3"/>
    <property type="match status" value="1"/>
</dbReference>
<dbReference type="Pfam" id="PF05327">
    <property type="entry name" value="RRN3"/>
    <property type="match status" value="1"/>
</dbReference>
<dbReference type="GO" id="GO:0003743">
    <property type="term" value="F:translation initiation factor activity"/>
    <property type="evidence" value="ECO:0007669"/>
    <property type="project" value="UniProtKB-KW"/>
</dbReference>
<dbReference type="STRING" id="36022.A0A1V2L9B5"/>
<name>A0A1V2L9B5_CYBFA</name>
<dbReference type="GO" id="GO:0006361">
    <property type="term" value="P:transcription initiation at RNA polymerase I promoter"/>
    <property type="evidence" value="ECO:0007669"/>
    <property type="project" value="InterPro"/>
</dbReference>
<dbReference type="AlphaFoldDB" id="A0A1V2L9B5"/>
<dbReference type="VEuPathDB" id="FungiDB:BON22_0991"/>
<evidence type="ECO:0000313" key="3">
    <source>
        <dbReference type="Proteomes" id="UP000189513"/>
    </source>
</evidence>
<dbReference type="PANTHER" id="PTHR12790:SF0">
    <property type="entry name" value="RNA POLYMERASE I-SPECIFIC TRANSCRIPTION INITIATION FACTOR RRN3-RELATED"/>
    <property type="match status" value="1"/>
</dbReference>
<keyword evidence="3" id="KW-1185">Reference proteome</keyword>
<comment type="caution">
    <text evidence="2">The sequence shown here is derived from an EMBL/GenBank/DDBJ whole genome shotgun (WGS) entry which is preliminary data.</text>
</comment>